<evidence type="ECO:0000259" key="2">
    <source>
        <dbReference type="Pfam" id="PF00326"/>
    </source>
</evidence>
<evidence type="ECO:0000313" key="4">
    <source>
        <dbReference type="Proteomes" id="UP000305921"/>
    </source>
</evidence>
<evidence type="ECO:0000256" key="1">
    <source>
        <dbReference type="ARBA" id="ARBA00022801"/>
    </source>
</evidence>
<dbReference type="InterPro" id="IPR011042">
    <property type="entry name" value="6-blade_b-propeller_TolB-like"/>
</dbReference>
<dbReference type="PANTHER" id="PTHR42776">
    <property type="entry name" value="SERINE PEPTIDASE S9 FAMILY MEMBER"/>
    <property type="match status" value="1"/>
</dbReference>
<organism evidence="3 4">
    <name type="scientific">Streptomyces marianii</name>
    <dbReference type="NCBI Taxonomy" id="1817406"/>
    <lineage>
        <taxon>Bacteria</taxon>
        <taxon>Bacillati</taxon>
        <taxon>Actinomycetota</taxon>
        <taxon>Actinomycetes</taxon>
        <taxon>Kitasatosporales</taxon>
        <taxon>Streptomycetaceae</taxon>
        <taxon>Streptomyces</taxon>
    </lineage>
</organism>
<dbReference type="AlphaFoldDB" id="A0A5R9E3S4"/>
<dbReference type="Pfam" id="PF00326">
    <property type="entry name" value="Peptidase_S9"/>
    <property type="match status" value="1"/>
</dbReference>
<dbReference type="GO" id="GO:0006508">
    <property type="term" value="P:proteolysis"/>
    <property type="evidence" value="ECO:0007669"/>
    <property type="project" value="InterPro"/>
</dbReference>
<dbReference type="Proteomes" id="UP000305921">
    <property type="component" value="Unassembled WGS sequence"/>
</dbReference>
<dbReference type="SUPFAM" id="SSF53474">
    <property type="entry name" value="alpha/beta-Hydrolases"/>
    <property type="match status" value="1"/>
</dbReference>
<sequence>MVGMTEITESTASVAPAAVPMAPAGERTAASAGGPADMPAWEQRFRAPRVSLPDWAEDAPDHALFVSNATGTYELYAWDRATGGQRQATHRPNGTTDGILTPDGAWIWWFSDTDGDEFGVWMRQPFGGGPDEPAAPGLAPSYSAGVALGRDGTAVVGRSTDEDGTTIHVVRPGGAPVEIYRHRESAGVGDLSHDGTLLALEHTEHGDAMHSALRVVRLDGTTVCELDDTEGGSEELGLEVLGFAPVQGDTRLLVGHQRRGRWEPMLWDVATGEETDLAIDLPGDLSAEWYPDGSALLVAHSFEARSDLWRFDPATRELTRVETPAGTVSGATARPDGTVEYVWSCAAQPPKVRSTTGREVLDPPGMKAPGSVAVEDVWVEGPGGRVHALVQRPEGEGPFPTVFDIHGGPTWHDSDAFAAAPAAWVDHGYAVIRVNYRGSTGYGRAWTDALKHRVGLIELEDIAAVREWAVASGVADPARLVLSGGSWGGYLTLLGLGTQPGSWALGLAAVPVADYVTAYHDEMEALKAMDRTLLGGTPEEVPERYEASSPLTYVDAVTAPVYISAGVNDPRCPIRQVENYVDRLAARGAVHEVYRYDAGHGSLVVEERIKQVRLELAFAERHLR</sequence>
<proteinExistence type="predicted"/>
<dbReference type="PANTHER" id="PTHR42776:SF27">
    <property type="entry name" value="DIPEPTIDYL PEPTIDASE FAMILY MEMBER 6"/>
    <property type="match status" value="1"/>
</dbReference>
<accession>A0A5R9E3S4</accession>
<feature type="domain" description="Peptidase S9 prolyl oligopeptidase catalytic" evidence="2">
    <location>
        <begin position="422"/>
        <end position="623"/>
    </location>
</feature>
<evidence type="ECO:0000313" key="3">
    <source>
        <dbReference type="EMBL" id="TLQ44598.1"/>
    </source>
</evidence>
<dbReference type="GO" id="GO:0004252">
    <property type="term" value="F:serine-type endopeptidase activity"/>
    <property type="evidence" value="ECO:0007669"/>
    <property type="project" value="TreeGrafter"/>
</dbReference>
<dbReference type="InterPro" id="IPR029058">
    <property type="entry name" value="AB_hydrolase_fold"/>
</dbReference>
<dbReference type="SUPFAM" id="SSF82171">
    <property type="entry name" value="DPP6 N-terminal domain-like"/>
    <property type="match status" value="1"/>
</dbReference>
<keyword evidence="4" id="KW-1185">Reference proteome</keyword>
<name>A0A5R9E3S4_9ACTN</name>
<keyword evidence="1" id="KW-0378">Hydrolase</keyword>
<reference evidence="3 4" key="1">
    <citation type="submission" date="2019-05" db="EMBL/GenBank/DDBJ databases">
        <title>Streptomyces marianii sp. nov., a novel marine actinomycete from southern coast of India.</title>
        <authorList>
            <person name="Iniyan A.M."/>
            <person name="Wink J."/>
            <person name="Ramprasad E."/>
            <person name="Ramana C.V."/>
            <person name="Bunk B."/>
            <person name="Sproer C."/>
            <person name="Joseph F.-J.R.S."/>
            <person name="Vincent S.G.P."/>
        </authorList>
    </citation>
    <scope>NUCLEOTIDE SEQUENCE [LARGE SCALE GENOMIC DNA]</scope>
    <source>
        <strain evidence="3 4">ICN19</strain>
    </source>
</reference>
<protein>
    <submittedName>
        <fullName evidence="3">S9 family peptidase</fullName>
    </submittedName>
</protein>
<dbReference type="Gene3D" id="3.40.50.1820">
    <property type="entry name" value="alpha/beta hydrolase"/>
    <property type="match status" value="1"/>
</dbReference>
<gene>
    <name evidence="3" type="ORF">FEF34_17080</name>
</gene>
<dbReference type="OrthoDB" id="4269629at2"/>
<dbReference type="InterPro" id="IPR001375">
    <property type="entry name" value="Peptidase_S9_cat"/>
</dbReference>
<dbReference type="EMBL" id="VAWE01000001">
    <property type="protein sequence ID" value="TLQ44598.1"/>
    <property type="molecule type" value="Genomic_DNA"/>
</dbReference>
<comment type="caution">
    <text evidence="3">The sequence shown here is derived from an EMBL/GenBank/DDBJ whole genome shotgun (WGS) entry which is preliminary data.</text>
</comment>
<dbReference type="Gene3D" id="2.120.10.30">
    <property type="entry name" value="TolB, C-terminal domain"/>
    <property type="match status" value="2"/>
</dbReference>